<dbReference type="InterPro" id="IPR015151">
    <property type="entry name" value="B-adaptin_app_sub_C"/>
</dbReference>
<dbReference type="GO" id="GO:0012505">
    <property type="term" value="C:endomembrane system"/>
    <property type="evidence" value="ECO:0007669"/>
    <property type="project" value="UniProtKB-SubCell"/>
</dbReference>
<dbReference type="FunFam" id="2.60.40.1150:FF:000001">
    <property type="entry name" value="AP complex subunit beta"/>
    <property type="match status" value="1"/>
</dbReference>
<feature type="compositionally biased region" description="Low complexity" evidence="8">
    <location>
        <begin position="602"/>
        <end position="612"/>
    </location>
</feature>
<dbReference type="AlphaFoldDB" id="A0A669C2N2"/>
<dbReference type="Pfam" id="PF02883">
    <property type="entry name" value="Alpha_adaptinC2"/>
    <property type="match status" value="1"/>
</dbReference>
<reference evidence="12" key="1">
    <citation type="submission" date="2012-01" db="EMBL/GenBank/DDBJ databases">
        <title>The Genome Sequence of Oreochromis niloticus (Nile Tilapia).</title>
        <authorList>
            <consortium name="Broad Institute Genome Assembly Team"/>
            <consortium name="Broad Institute Sequencing Platform"/>
            <person name="Di Palma F."/>
            <person name="Johnson J."/>
            <person name="Lander E.S."/>
            <person name="Lindblad-Toh K."/>
        </authorList>
    </citation>
    <scope>NUCLEOTIDE SEQUENCE [LARGE SCALE GENOMIC DNA]</scope>
</reference>
<dbReference type="FunFam" id="1.25.10.10:FF:000002">
    <property type="entry name" value="AP complex subunit beta"/>
    <property type="match status" value="1"/>
</dbReference>
<dbReference type="InterPro" id="IPR016024">
    <property type="entry name" value="ARM-type_fold"/>
</dbReference>
<dbReference type="PANTHER" id="PTHR11134">
    <property type="entry name" value="ADAPTOR COMPLEX SUBUNIT BETA FAMILY MEMBER"/>
    <property type="match status" value="1"/>
</dbReference>
<evidence type="ECO:0000256" key="2">
    <source>
        <dbReference type="ARBA" id="ARBA00022448"/>
    </source>
</evidence>
<dbReference type="InterPro" id="IPR008152">
    <property type="entry name" value="Clathrin_a/b/g-adaptin_app_Ig"/>
</dbReference>
<name>A0A669C2N2_ORENI</name>
<keyword evidence="12" id="KW-1185">Reference proteome</keyword>
<organism evidence="11 12">
    <name type="scientific">Oreochromis niloticus</name>
    <name type="common">Nile tilapia</name>
    <name type="synonym">Tilapia nilotica</name>
    <dbReference type="NCBI Taxonomy" id="8128"/>
    <lineage>
        <taxon>Eukaryota</taxon>
        <taxon>Metazoa</taxon>
        <taxon>Chordata</taxon>
        <taxon>Craniata</taxon>
        <taxon>Vertebrata</taxon>
        <taxon>Euteleostomi</taxon>
        <taxon>Actinopterygii</taxon>
        <taxon>Neopterygii</taxon>
        <taxon>Teleostei</taxon>
        <taxon>Neoteleostei</taxon>
        <taxon>Acanthomorphata</taxon>
        <taxon>Ovalentaria</taxon>
        <taxon>Cichlomorphae</taxon>
        <taxon>Cichliformes</taxon>
        <taxon>Cichlidae</taxon>
        <taxon>African cichlids</taxon>
        <taxon>Pseudocrenilabrinae</taxon>
        <taxon>Oreochromini</taxon>
        <taxon>Oreochromis</taxon>
    </lineage>
</organism>
<dbReference type="GO" id="GO:0030276">
    <property type="term" value="F:clathrin binding"/>
    <property type="evidence" value="ECO:0007669"/>
    <property type="project" value="InterPro"/>
</dbReference>
<evidence type="ECO:0000313" key="12">
    <source>
        <dbReference type="Proteomes" id="UP000005207"/>
    </source>
</evidence>
<sequence>IVYIFYYTSTHVREIFELKAELNSDKKEKKKEAVKKVIASMTVGKDVSALFPDVVNCMQTDNLELKKLVYLYLMNYAKSQPDMAIMAVNTFVKDCEDPNPLIRALAVRTMGCIRVDKITEYLCEPLRKCLKDEDPYVRKTAAVCVAKLHDINAQLVEDQGFLDTLKDLISDSNPMVVANAVAALSEIAESHPNSNLMDLNPQTINKLLTALNECTEWGQIFILDCLANYTPRDDRESQSICERVTPRLSHANSAVVLSAVKVLMKFMEMLPKDLDYYGTLLKKLAPPLVTLLSAEPELQYVALRNINLIVQRRPEILKHEMKVFFVKYNDPIYVKLEKLDIMIRLASQANIAQVLAELKEYATEVDVDFVRKAVRAIGRCAIKVEQSAERCVSTLLDLIQTKVNYVVQEAIVVIKDIFRKYPNKYESVIATLCENLDSLDEPEARAAMIWIVGEYAERIDNADELLESFLEGFHDESTQVQLQLLTAIVKLFLKKPTETQELVQQVLSLATQDSDNPDLRDRGYIYWRLLSTDPVAAKEVVLAEKPLISEETDLIEPTLLEELICHIGTLASVYHKPPSAFVEGSRGVQHKRLPGSTESESPDTASAAAVSDAPPAVIPSQGDLLGDLLNLDLTPPTTTGPPPPASSGMQMGAMDLLGGGLDSLLGGDLGGSPAIGAGFGAPPAAMPASFSAPVSGGLDDLFDLGGGVGMPMGAYSAPKTVWLPAMKAKGLEISGTFARRSGVIQMEMTLTNKAMSVMTDFAIQFNRNSFGLAPAGPLQVLTPLNPNQSIEVTLPLNTVGPVMKMEPLNNLQVAVKNNIDVFYFSCQYPISMLFVEDGKMERQVFLATWKDIPNDNEAQFQIKDCHLSSDAASNKLQGSNIFTIAKRTVDGQDMLYQSMKLTNGIWVLAEMRVQAGNPVYTVNLNKQRCDED</sequence>
<feature type="region of interest" description="Disordered" evidence="8">
    <location>
        <begin position="584"/>
        <end position="612"/>
    </location>
</feature>
<reference evidence="11" key="3">
    <citation type="submission" date="2025-09" db="UniProtKB">
        <authorList>
            <consortium name="Ensembl"/>
        </authorList>
    </citation>
    <scope>IDENTIFICATION</scope>
</reference>
<dbReference type="Gene3D" id="3.30.310.10">
    <property type="entry name" value="TATA-Binding Protein"/>
    <property type="match status" value="1"/>
</dbReference>
<evidence type="ECO:0000313" key="11">
    <source>
        <dbReference type="Ensembl" id="ENSONIP00000041763.1"/>
    </source>
</evidence>
<reference evidence="11" key="2">
    <citation type="submission" date="2025-08" db="UniProtKB">
        <authorList>
            <consortium name="Ensembl"/>
        </authorList>
    </citation>
    <scope>IDENTIFICATION</scope>
</reference>
<comment type="similarity">
    <text evidence="1 7">Belongs to the adaptor complexes large subunit family.</text>
</comment>
<evidence type="ECO:0000256" key="3">
    <source>
        <dbReference type="ARBA" id="ARBA00022927"/>
    </source>
</evidence>
<evidence type="ECO:0000256" key="1">
    <source>
        <dbReference type="ARBA" id="ARBA00006613"/>
    </source>
</evidence>
<evidence type="ECO:0000256" key="6">
    <source>
        <dbReference type="ARBA" id="ARBA00029433"/>
    </source>
</evidence>
<dbReference type="SUPFAM" id="SSF48371">
    <property type="entry name" value="ARM repeat"/>
    <property type="match status" value="1"/>
</dbReference>
<dbReference type="InterPro" id="IPR009028">
    <property type="entry name" value="Coatomer/calthrin_app_sub_C"/>
</dbReference>
<dbReference type="InterPro" id="IPR013041">
    <property type="entry name" value="Clathrin_app_Ig-like_sf"/>
</dbReference>
<dbReference type="GO" id="GO:0006886">
    <property type="term" value="P:intracellular protein transport"/>
    <property type="evidence" value="ECO:0007669"/>
    <property type="project" value="InterPro"/>
</dbReference>
<dbReference type="InterPro" id="IPR013037">
    <property type="entry name" value="Clathrin_b-adaptin_app_Ig-like"/>
</dbReference>
<dbReference type="PIRSF" id="PIRSF002291">
    <property type="entry name" value="AP_complex_beta"/>
    <property type="match status" value="1"/>
</dbReference>
<dbReference type="FunFam" id="3.30.310.10:FF:000003">
    <property type="entry name" value="AP complex subunit beta"/>
    <property type="match status" value="1"/>
</dbReference>
<dbReference type="Pfam" id="PF09066">
    <property type="entry name" value="B2-adapt-app_C"/>
    <property type="match status" value="1"/>
</dbReference>
<dbReference type="SMART" id="SM00809">
    <property type="entry name" value="Alpha_adaptinC2"/>
    <property type="match status" value="1"/>
</dbReference>
<accession>A0A669C2N2</accession>
<dbReference type="InterPro" id="IPR026739">
    <property type="entry name" value="AP_beta"/>
</dbReference>
<evidence type="ECO:0000259" key="10">
    <source>
        <dbReference type="SMART" id="SM01020"/>
    </source>
</evidence>
<dbReference type="Gene3D" id="2.60.40.1150">
    <property type="match status" value="1"/>
</dbReference>
<dbReference type="GO" id="GO:0030131">
    <property type="term" value="C:clathrin adaptor complex"/>
    <property type="evidence" value="ECO:0007669"/>
    <property type="project" value="InterPro"/>
</dbReference>
<evidence type="ECO:0000256" key="4">
    <source>
        <dbReference type="ARBA" id="ARBA00022990"/>
    </source>
</evidence>
<dbReference type="InterPro" id="IPR011989">
    <property type="entry name" value="ARM-like"/>
</dbReference>
<dbReference type="InterPro" id="IPR002553">
    <property type="entry name" value="Clathrin/coatomer_adapt-like_N"/>
</dbReference>
<dbReference type="SUPFAM" id="SSF55711">
    <property type="entry name" value="Subdomain of clathrin and coatomer appendage domain"/>
    <property type="match status" value="1"/>
</dbReference>
<keyword evidence="5 7" id="KW-0472">Membrane</keyword>
<dbReference type="GeneTree" id="ENSGT00940000155991"/>
<dbReference type="InterPro" id="IPR016342">
    <property type="entry name" value="AP_complex_bsu_1_2_4"/>
</dbReference>
<keyword evidence="3 7" id="KW-0653">Protein transport</keyword>
<dbReference type="SMART" id="SM01020">
    <property type="entry name" value="B2-adapt-app_C"/>
    <property type="match status" value="1"/>
</dbReference>
<dbReference type="InterPro" id="IPR012295">
    <property type="entry name" value="TBP_dom_sf"/>
</dbReference>
<dbReference type="Pfam" id="PF01602">
    <property type="entry name" value="Adaptin_N"/>
    <property type="match status" value="1"/>
</dbReference>
<comment type="subcellular location">
    <subcellularLocation>
        <location evidence="6">Endomembrane system</location>
        <topology evidence="6">Peripheral membrane protein</topology>
        <orientation evidence="6">Cytoplasmic side</orientation>
    </subcellularLocation>
</comment>
<dbReference type="Proteomes" id="UP000005207">
    <property type="component" value="Linkage group LG12"/>
</dbReference>
<keyword evidence="4" id="KW-0007">Acetylation</keyword>
<dbReference type="SMART" id="SM00185">
    <property type="entry name" value="ARM"/>
    <property type="match status" value="2"/>
</dbReference>
<keyword evidence="2 7" id="KW-0813">Transport</keyword>
<dbReference type="InterPro" id="IPR000225">
    <property type="entry name" value="Armadillo"/>
</dbReference>
<proteinExistence type="inferred from homology"/>
<evidence type="ECO:0000256" key="7">
    <source>
        <dbReference type="PIRNR" id="PIRNR002291"/>
    </source>
</evidence>
<gene>
    <name evidence="11" type="primary">AP1B1</name>
    <name evidence="11" type="synonym">ap1b1</name>
</gene>
<evidence type="ECO:0000256" key="8">
    <source>
        <dbReference type="SAM" id="MobiDB-lite"/>
    </source>
</evidence>
<evidence type="ECO:0000259" key="9">
    <source>
        <dbReference type="SMART" id="SM00809"/>
    </source>
</evidence>
<protein>
    <recommendedName>
        <fullName evidence="7">AP complex subunit beta</fullName>
    </recommendedName>
</protein>
<dbReference type="GO" id="GO:0031410">
    <property type="term" value="C:cytoplasmic vesicle"/>
    <property type="evidence" value="ECO:0007669"/>
    <property type="project" value="UniProtKB-ARBA"/>
</dbReference>
<dbReference type="GO" id="GO:0016192">
    <property type="term" value="P:vesicle-mediated transport"/>
    <property type="evidence" value="ECO:0007669"/>
    <property type="project" value="InterPro"/>
</dbReference>
<dbReference type="SUPFAM" id="SSF49348">
    <property type="entry name" value="Clathrin adaptor appendage domain"/>
    <property type="match status" value="1"/>
</dbReference>
<feature type="domain" description="Clathrin adaptor alpha/beta/gamma-adaptin appendage Ig-like subdomain" evidence="9">
    <location>
        <begin position="715"/>
        <end position="825"/>
    </location>
</feature>
<evidence type="ECO:0000256" key="5">
    <source>
        <dbReference type="ARBA" id="ARBA00023136"/>
    </source>
</evidence>
<dbReference type="Ensembl" id="ENSONIT00000064570.1">
    <property type="protein sequence ID" value="ENSONIP00000041763.1"/>
    <property type="gene ID" value="ENSONIG00000013367.2"/>
</dbReference>
<dbReference type="Gene3D" id="1.25.10.10">
    <property type="entry name" value="Leucine-rich Repeat Variant"/>
    <property type="match status" value="1"/>
</dbReference>
<feature type="domain" description="Beta-adaptin appendage C-terminal subdomain" evidence="10">
    <location>
        <begin position="834"/>
        <end position="930"/>
    </location>
</feature>